<feature type="compositionally biased region" description="Polar residues" evidence="1">
    <location>
        <begin position="88"/>
        <end position="104"/>
    </location>
</feature>
<proteinExistence type="predicted"/>
<feature type="compositionally biased region" description="Low complexity" evidence="1">
    <location>
        <begin position="68"/>
        <end position="77"/>
    </location>
</feature>
<dbReference type="Proteomes" id="UP000823775">
    <property type="component" value="Unassembled WGS sequence"/>
</dbReference>
<dbReference type="EMBL" id="JACEIK010000566">
    <property type="protein sequence ID" value="MCD7459191.1"/>
    <property type="molecule type" value="Genomic_DNA"/>
</dbReference>
<protein>
    <submittedName>
        <fullName evidence="2">Uncharacterized protein</fullName>
    </submittedName>
</protein>
<evidence type="ECO:0000256" key="1">
    <source>
        <dbReference type="SAM" id="MobiDB-lite"/>
    </source>
</evidence>
<accession>A0ABS8SJU6</accession>
<organism evidence="2 3">
    <name type="scientific">Datura stramonium</name>
    <name type="common">Jimsonweed</name>
    <name type="synonym">Common thornapple</name>
    <dbReference type="NCBI Taxonomy" id="4076"/>
    <lineage>
        <taxon>Eukaryota</taxon>
        <taxon>Viridiplantae</taxon>
        <taxon>Streptophyta</taxon>
        <taxon>Embryophyta</taxon>
        <taxon>Tracheophyta</taxon>
        <taxon>Spermatophyta</taxon>
        <taxon>Magnoliopsida</taxon>
        <taxon>eudicotyledons</taxon>
        <taxon>Gunneridae</taxon>
        <taxon>Pentapetalae</taxon>
        <taxon>asterids</taxon>
        <taxon>lamiids</taxon>
        <taxon>Solanales</taxon>
        <taxon>Solanaceae</taxon>
        <taxon>Solanoideae</taxon>
        <taxon>Datureae</taxon>
        <taxon>Datura</taxon>
    </lineage>
</organism>
<gene>
    <name evidence="2" type="ORF">HAX54_040268</name>
</gene>
<sequence>MSEYVNVDVDMISYFELKDYIKELRYNTSCTFSIRPPNSGIIRDIDNDRAIVKIAKCLENGGSGRGGSSTSVASLSGSGRGKGKPKFSCSTPNSSDIPSASTATRGRGDTPKTFVAARGRGRDMGSTTPYKKPRIMRMGMFQAEISFTAFNPGMPSRRIVSTGSTRITKSADVMGDVDFKSTSGLK</sequence>
<keyword evidence="3" id="KW-1185">Reference proteome</keyword>
<reference evidence="2 3" key="1">
    <citation type="journal article" date="2021" name="BMC Genomics">
        <title>Datura genome reveals duplications of psychoactive alkaloid biosynthetic genes and high mutation rate following tissue culture.</title>
        <authorList>
            <person name="Rajewski A."/>
            <person name="Carter-House D."/>
            <person name="Stajich J."/>
            <person name="Litt A."/>
        </authorList>
    </citation>
    <scope>NUCLEOTIDE SEQUENCE [LARGE SCALE GENOMIC DNA]</scope>
    <source>
        <strain evidence="2">AR-01</strain>
    </source>
</reference>
<comment type="caution">
    <text evidence="2">The sequence shown here is derived from an EMBL/GenBank/DDBJ whole genome shotgun (WGS) entry which is preliminary data.</text>
</comment>
<feature type="region of interest" description="Disordered" evidence="1">
    <location>
        <begin position="62"/>
        <end position="131"/>
    </location>
</feature>
<evidence type="ECO:0000313" key="2">
    <source>
        <dbReference type="EMBL" id="MCD7459191.1"/>
    </source>
</evidence>
<evidence type="ECO:0000313" key="3">
    <source>
        <dbReference type="Proteomes" id="UP000823775"/>
    </source>
</evidence>
<name>A0ABS8SJU6_DATST</name>